<feature type="region of interest" description="Disordered" evidence="1">
    <location>
        <begin position="1"/>
        <end position="24"/>
    </location>
</feature>
<evidence type="ECO:0000256" key="1">
    <source>
        <dbReference type="SAM" id="MobiDB-lite"/>
    </source>
</evidence>
<feature type="region of interest" description="Disordered" evidence="1">
    <location>
        <begin position="43"/>
        <end position="91"/>
    </location>
</feature>
<dbReference type="AlphaFoldDB" id="A0A8C0IHN6"/>
<protein>
    <submittedName>
        <fullName evidence="2">Uncharacterized protein</fullName>
    </submittedName>
</protein>
<reference evidence="2" key="2">
    <citation type="submission" date="2025-09" db="UniProtKB">
        <authorList>
            <consortium name="Ensembl"/>
        </authorList>
    </citation>
    <scope>IDENTIFICATION</scope>
</reference>
<dbReference type="Ensembl" id="ENSBOBT00000022612.1">
    <property type="protein sequence ID" value="ENSBOBP00000022110.1"/>
    <property type="gene ID" value="ENSBOBG00000013372.1"/>
</dbReference>
<organism evidence="2 3">
    <name type="scientific">Bubo bubo</name>
    <name type="common">Eurasian eagle-owl</name>
    <name type="synonym">Strix bubo</name>
    <dbReference type="NCBI Taxonomy" id="30461"/>
    <lineage>
        <taxon>Eukaryota</taxon>
        <taxon>Metazoa</taxon>
        <taxon>Chordata</taxon>
        <taxon>Craniata</taxon>
        <taxon>Vertebrata</taxon>
        <taxon>Euteleostomi</taxon>
        <taxon>Archelosauria</taxon>
        <taxon>Archosauria</taxon>
        <taxon>Dinosauria</taxon>
        <taxon>Saurischia</taxon>
        <taxon>Theropoda</taxon>
        <taxon>Coelurosauria</taxon>
        <taxon>Aves</taxon>
        <taxon>Neognathae</taxon>
        <taxon>Neoaves</taxon>
        <taxon>Telluraves</taxon>
        <taxon>Strigiformes</taxon>
        <taxon>Strigidae</taxon>
        <taxon>Bubo</taxon>
    </lineage>
</organism>
<sequence length="156" mass="17052">RPGPAVGGGHRRRCRGDNAGGSFPWCWTRRDGRAWRGALERAETLRNQKHKRDSGWEAPGPAGTRAVAPARGQGKGPLRPPPVPGEAFLEPVPSSTINQKSLLLTKKAFFLLLPSRRRPQPPWSTLPPPARPVSAQLAAGTSCPPTSYFCDFQRWS</sequence>
<proteinExistence type="predicted"/>
<name>A0A8C0IHN6_BUBBB</name>
<reference evidence="2" key="1">
    <citation type="submission" date="2025-08" db="UniProtKB">
        <authorList>
            <consortium name="Ensembl"/>
        </authorList>
    </citation>
    <scope>IDENTIFICATION</scope>
</reference>
<evidence type="ECO:0000313" key="2">
    <source>
        <dbReference type="Ensembl" id="ENSBOBP00000022110.1"/>
    </source>
</evidence>
<dbReference type="Proteomes" id="UP000694567">
    <property type="component" value="Unplaced"/>
</dbReference>
<keyword evidence="3" id="KW-1185">Reference proteome</keyword>
<evidence type="ECO:0000313" key="3">
    <source>
        <dbReference type="Proteomes" id="UP000694567"/>
    </source>
</evidence>
<accession>A0A8C0IHN6</accession>